<dbReference type="Gene3D" id="3.10.129.130">
    <property type="match status" value="1"/>
</dbReference>
<dbReference type="AlphaFoldDB" id="A0A8M0FGQ7"/>
<dbReference type="GO" id="GO:0004521">
    <property type="term" value="F:RNA endonuclease activity"/>
    <property type="evidence" value="ECO:0007669"/>
    <property type="project" value="InterPro"/>
</dbReference>
<dbReference type="InterPro" id="IPR053735">
    <property type="entry name" value="Type_III_TA_endoRNase"/>
</dbReference>
<dbReference type="PDB" id="7D8O">
    <property type="method" value="X-ray"/>
    <property type="resolution" value="2.10 A"/>
    <property type="chains" value="A/C/E/G/I/K=1-176"/>
</dbReference>
<organism evidence="1">
    <name type="scientific">Escherichia coli</name>
    <dbReference type="NCBI Taxonomy" id="562"/>
    <lineage>
        <taxon>Bacteria</taxon>
        <taxon>Pseudomonadati</taxon>
        <taxon>Pseudomonadota</taxon>
        <taxon>Gammaproteobacteria</taxon>
        <taxon>Enterobacterales</taxon>
        <taxon>Enterobacteriaceae</taxon>
        <taxon>Escherichia</taxon>
    </lineage>
</organism>
<keyword evidence="2" id="KW-0002">3D-structure</keyword>
<dbReference type="SMR" id="A0A8M0FGQ7"/>
<accession>A0A8M0FGQ7</accession>
<name>A0A8M0FGQ7_ECOLX</name>
<dbReference type="InterPro" id="IPR025911">
    <property type="entry name" value="ToxN/AbiQ_toxin"/>
</dbReference>
<reference evidence="2" key="1">
    <citation type="journal article" date="2022" name="Nucleic Acids Res.">
        <title>Identification, functional characterization, assembly and structure of ToxIN type III toxin-antitoxin complex from E. coli.</title>
        <authorList>
            <person name="Manikandan P."/>
            <person name="Sandhya S."/>
            <person name="Nadig K."/>
            <person name="Paul S."/>
            <person name="Srinivasan N."/>
            <person name="Rothweiler U."/>
            <person name="Singh M."/>
        </authorList>
    </citation>
    <scope>X-RAY CRYSTALLOGRAPHY (2.10 ANGSTROMS)</scope>
</reference>
<evidence type="ECO:0007829" key="2">
    <source>
        <dbReference type="PDB" id="7D8O"/>
    </source>
</evidence>
<gene>
    <name evidence="1" type="ORF">DMO02_27240</name>
</gene>
<evidence type="ECO:0000313" key="1">
    <source>
        <dbReference type="PDB" id="7D8O"/>
    </source>
</evidence>
<proteinExistence type="evidence at protein level"/>
<sequence>MAKFFTISSSYIKYLKDFDDKVPNSEDPTYNNPKAFIGIVLEIEGHKYLAPLTSPKAWHANVKESSPAFFKLHENGVPDNQLGLINLKFMIPIIEAEVSLLDLDSMPDTPYKRMLYKQLQFIRVNEDKISEKSKLLRNLALQGRMQGTCDFAVLEEKYQHFGKKPEDMEIDDLESR</sequence>
<protein>
    <submittedName>
        <fullName evidence="1">Type III toxin-antitoxin system ToxN/AbiQ family toxin</fullName>
    </submittedName>
</protein>
<dbReference type="Pfam" id="PF13958">
    <property type="entry name" value="ToxN_toxin"/>
    <property type="match status" value="1"/>
</dbReference>
<dbReference type="GO" id="GO:0003723">
    <property type="term" value="F:RNA binding"/>
    <property type="evidence" value="ECO:0007669"/>
    <property type="project" value="InterPro"/>
</dbReference>